<dbReference type="EnsemblPlants" id="KEH25900">
    <property type="protein sequence ID" value="KEH25900"/>
    <property type="gene ID" value="MTR_6g037390"/>
</dbReference>
<evidence type="ECO:0000256" key="1">
    <source>
        <dbReference type="SAM" id="MobiDB-lite"/>
    </source>
</evidence>
<dbReference type="Proteomes" id="UP000002051">
    <property type="component" value="Chromosome 6"/>
</dbReference>
<evidence type="ECO:0000313" key="3">
    <source>
        <dbReference type="EnsemblPlants" id="KEH25900"/>
    </source>
</evidence>
<gene>
    <name evidence="2" type="ordered locus">MTR_6g037390</name>
</gene>
<name>A0A072UJC5_MEDTR</name>
<reference evidence="2 4" key="1">
    <citation type="journal article" date="2011" name="Nature">
        <title>The Medicago genome provides insight into the evolution of rhizobial symbioses.</title>
        <authorList>
            <person name="Young N.D."/>
            <person name="Debelle F."/>
            <person name="Oldroyd G.E."/>
            <person name="Geurts R."/>
            <person name="Cannon S.B."/>
            <person name="Udvardi M.K."/>
            <person name="Benedito V.A."/>
            <person name="Mayer K.F."/>
            <person name="Gouzy J."/>
            <person name="Schoof H."/>
            <person name="Van de Peer Y."/>
            <person name="Proost S."/>
            <person name="Cook D.R."/>
            <person name="Meyers B.C."/>
            <person name="Spannagl M."/>
            <person name="Cheung F."/>
            <person name="De Mita S."/>
            <person name="Krishnakumar V."/>
            <person name="Gundlach H."/>
            <person name="Zhou S."/>
            <person name="Mudge J."/>
            <person name="Bharti A.K."/>
            <person name="Murray J.D."/>
            <person name="Naoumkina M.A."/>
            <person name="Rosen B."/>
            <person name="Silverstein K.A."/>
            <person name="Tang H."/>
            <person name="Rombauts S."/>
            <person name="Zhao P.X."/>
            <person name="Zhou P."/>
            <person name="Barbe V."/>
            <person name="Bardou P."/>
            <person name="Bechner M."/>
            <person name="Bellec A."/>
            <person name="Berger A."/>
            <person name="Berges H."/>
            <person name="Bidwell S."/>
            <person name="Bisseling T."/>
            <person name="Choisne N."/>
            <person name="Couloux A."/>
            <person name="Denny R."/>
            <person name="Deshpande S."/>
            <person name="Dai X."/>
            <person name="Doyle J.J."/>
            <person name="Dudez A.M."/>
            <person name="Farmer A.D."/>
            <person name="Fouteau S."/>
            <person name="Franken C."/>
            <person name="Gibelin C."/>
            <person name="Gish J."/>
            <person name="Goldstein S."/>
            <person name="Gonzalez A.J."/>
            <person name="Green P.J."/>
            <person name="Hallab A."/>
            <person name="Hartog M."/>
            <person name="Hua A."/>
            <person name="Humphray S.J."/>
            <person name="Jeong D.H."/>
            <person name="Jing Y."/>
            <person name="Jocker A."/>
            <person name="Kenton S.M."/>
            <person name="Kim D.J."/>
            <person name="Klee K."/>
            <person name="Lai H."/>
            <person name="Lang C."/>
            <person name="Lin S."/>
            <person name="Macmil S.L."/>
            <person name="Magdelenat G."/>
            <person name="Matthews L."/>
            <person name="McCorrison J."/>
            <person name="Monaghan E.L."/>
            <person name="Mun J.H."/>
            <person name="Najar F.Z."/>
            <person name="Nicholson C."/>
            <person name="Noirot C."/>
            <person name="O'Bleness M."/>
            <person name="Paule C.R."/>
            <person name="Poulain J."/>
            <person name="Prion F."/>
            <person name="Qin B."/>
            <person name="Qu C."/>
            <person name="Retzel E.F."/>
            <person name="Riddle C."/>
            <person name="Sallet E."/>
            <person name="Samain S."/>
            <person name="Samson N."/>
            <person name="Sanders I."/>
            <person name="Saurat O."/>
            <person name="Scarpelli C."/>
            <person name="Schiex T."/>
            <person name="Segurens B."/>
            <person name="Severin A.J."/>
            <person name="Sherrier D.J."/>
            <person name="Shi R."/>
            <person name="Sims S."/>
            <person name="Singer S.R."/>
            <person name="Sinharoy S."/>
            <person name="Sterck L."/>
            <person name="Viollet A."/>
            <person name="Wang B.B."/>
            <person name="Wang K."/>
            <person name="Wang M."/>
            <person name="Wang X."/>
            <person name="Warfsmann J."/>
            <person name="Weissenbach J."/>
            <person name="White D.D."/>
            <person name="White J.D."/>
            <person name="Wiley G.B."/>
            <person name="Wincker P."/>
            <person name="Xing Y."/>
            <person name="Yang L."/>
            <person name="Yao Z."/>
            <person name="Ying F."/>
            <person name="Zhai J."/>
            <person name="Zhou L."/>
            <person name="Zuber A."/>
            <person name="Denarie J."/>
            <person name="Dixon R.A."/>
            <person name="May G.D."/>
            <person name="Schwartz D.C."/>
            <person name="Rogers J."/>
            <person name="Quetier F."/>
            <person name="Town C.D."/>
            <person name="Roe B.A."/>
        </authorList>
    </citation>
    <scope>NUCLEOTIDE SEQUENCE [LARGE SCALE GENOMIC DNA]</scope>
    <source>
        <strain evidence="2">A17</strain>
        <strain evidence="3 4">cv. Jemalong A17</strain>
    </source>
</reference>
<dbReference type="HOGENOM" id="CLU_2030186_0_0_1"/>
<keyword evidence="4" id="KW-1185">Reference proteome</keyword>
<evidence type="ECO:0000313" key="4">
    <source>
        <dbReference type="Proteomes" id="UP000002051"/>
    </source>
</evidence>
<feature type="region of interest" description="Disordered" evidence="1">
    <location>
        <begin position="103"/>
        <end position="122"/>
    </location>
</feature>
<reference evidence="2 4" key="2">
    <citation type="journal article" date="2014" name="BMC Genomics">
        <title>An improved genome release (version Mt4.0) for the model legume Medicago truncatula.</title>
        <authorList>
            <person name="Tang H."/>
            <person name="Krishnakumar V."/>
            <person name="Bidwell S."/>
            <person name="Rosen B."/>
            <person name="Chan A."/>
            <person name="Zhou S."/>
            <person name="Gentzbittel L."/>
            <person name="Childs K.L."/>
            <person name="Yandell M."/>
            <person name="Gundlach H."/>
            <person name="Mayer K.F."/>
            <person name="Schwartz D.C."/>
            <person name="Town C.D."/>
        </authorList>
    </citation>
    <scope>GENOME REANNOTATION</scope>
    <source>
        <strain evidence="2">A17</strain>
        <strain evidence="3 4">cv. Jemalong A17</strain>
    </source>
</reference>
<dbReference type="EMBL" id="CM001222">
    <property type="protein sequence ID" value="KEH25900.1"/>
    <property type="molecule type" value="Genomic_DNA"/>
</dbReference>
<feature type="compositionally biased region" description="Pro residues" evidence="1">
    <location>
        <begin position="105"/>
        <end position="114"/>
    </location>
</feature>
<organism evidence="2 4">
    <name type="scientific">Medicago truncatula</name>
    <name type="common">Barrel medic</name>
    <name type="synonym">Medicago tribuloides</name>
    <dbReference type="NCBI Taxonomy" id="3880"/>
    <lineage>
        <taxon>Eukaryota</taxon>
        <taxon>Viridiplantae</taxon>
        <taxon>Streptophyta</taxon>
        <taxon>Embryophyta</taxon>
        <taxon>Tracheophyta</taxon>
        <taxon>Spermatophyta</taxon>
        <taxon>Magnoliopsida</taxon>
        <taxon>eudicotyledons</taxon>
        <taxon>Gunneridae</taxon>
        <taxon>Pentapetalae</taxon>
        <taxon>rosids</taxon>
        <taxon>fabids</taxon>
        <taxon>Fabales</taxon>
        <taxon>Fabaceae</taxon>
        <taxon>Papilionoideae</taxon>
        <taxon>50 kb inversion clade</taxon>
        <taxon>NPAAA clade</taxon>
        <taxon>Hologalegina</taxon>
        <taxon>IRL clade</taxon>
        <taxon>Trifolieae</taxon>
        <taxon>Medicago</taxon>
    </lineage>
</organism>
<evidence type="ECO:0000313" key="2">
    <source>
        <dbReference type="EMBL" id="KEH25900.1"/>
    </source>
</evidence>
<proteinExistence type="predicted"/>
<accession>A0A072UJC5</accession>
<reference evidence="3" key="3">
    <citation type="submission" date="2015-04" db="UniProtKB">
        <authorList>
            <consortium name="EnsemblPlants"/>
        </authorList>
    </citation>
    <scope>IDENTIFICATION</scope>
    <source>
        <strain evidence="3">cv. Jemalong A17</strain>
    </source>
</reference>
<sequence length="122" mass="13625">MGDQPGSFPISVRVRTKYTEKTRVGLWGQSAILKAVWGVTVTLTTGPTTIHHNLRTPSSHTMQPQLTFFSPSPPHMFYLPPPPPPSPSPLFFDHLSSPLPHFLPYRPPHTPPSPQEKLIDQN</sequence>
<protein>
    <submittedName>
        <fullName evidence="2 3">Uncharacterized protein</fullName>
    </submittedName>
</protein>
<dbReference type="AlphaFoldDB" id="A0A072UJC5"/>